<evidence type="ECO:0000313" key="1">
    <source>
        <dbReference type="EMBL" id="KAH9594473.1"/>
    </source>
</evidence>
<evidence type="ECO:0000313" key="2">
    <source>
        <dbReference type="Proteomes" id="UP000471633"/>
    </source>
</evidence>
<name>A0A922LVB2_SCHHA</name>
<proteinExistence type="predicted"/>
<evidence type="ECO:0008006" key="3">
    <source>
        <dbReference type="Google" id="ProtNLM"/>
    </source>
</evidence>
<protein>
    <recommendedName>
        <fullName evidence="3">Endonuclease-reverse transcriptase</fullName>
    </recommendedName>
</protein>
<keyword evidence="2" id="KW-1185">Reference proteome</keyword>
<dbReference type="PANTHER" id="PTHR47027">
    <property type="entry name" value="REVERSE TRANSCRIPTASE DOMAIN-CONTAINING PROTEIN"/>
    <property type="match status" value="1"/>
</dbReference>
<gene>
    <name evidence="1" type="ORF">MS3_00000259</name>
</gene>
<dbReference type="RefSeq" id="XP_051073574.1">
    <property type="nucleotide sequence ID" value="XM_051208097.1"/>
</dbReference>
<dbReference type="GeneID" id="75576287"/>
<sequence>MQSLLVALSNNARMFGMRFSLSKCKFLLQNLPASTPELRIGSESVGRIDNFAYLGSLISSNELVSDEISTRIQKARSAFANLRHLWRTRDIFLSIKGRVYCSAVRSVLIYGFETWPLRVEDTRKLLVFDHKCLRNITRTCWDHRVSNSEVRHRVSMNDGKPIDEVVNLHQLRWLGHVLCMHEHRLPRRAMLTSVRDGWKEVWGGQTKKWHRPIESLTSGLSHVGRYRLLGWGPRDYRNQRLKTLDDTAQNRSQWRRCLHSLSSLKP</sequence>
<dbReference type="Proteomes" id="UP000471633">
    <property type="component" value="Unassembled WGS sequence"/>
</dbReference>
<reference evidence="1" key="2">
    <citation type="journal article" date="2019" name="Gigascience">
        <title>High-quality Schistosoma haematobium genome achieved by single-molecule and long-range sequencing.</title>
        <authorList>
            <person name="Stroehlein A.J."/>
            <person name="Korhonen P.K."/>
            <person name="Chong T.M."/>
            <person name="Lim Y.L."/>
            <person name="Chan K.G."/>
            <person name="Webster B."/>
            <person name="Rollinson D."/>
            <person name="Brindley P.J."/>
            <person name="Gasser R.B."/>
            <person name="Young N.D."/>
        </authorList>
    </citation>
    <scope>NUCLEOTIDE SEQUENCE</scope>
</reference>
<organism evidence="1 2">
    <name type="scientific">Schistosoma haematobium</name>
    <name type="common">Blood fluke</name>
    <dbReference type="NCBI Taxonomy" id="6185"/>
    <lineage>
        <taxon>Eukaryota</taxon>
        <taxon>Metazoa</taxon>
        <taxon>Spiralia</taxon>
        <taxon>Lophotrochozoa</taxon>
        <taxon>Platyhelminthes</taxon>
        <taxon>Trematoda</taxon>
        <taxon>Digenea</taxon>
        <taxon>Strigeidida</taxon>
        <taxon>Schistosomatoidea</taxon>
        <taxon>Schistosomatidae</taxon>
        <taxon>Schistosoma</taxon>
    </lineage>
</organism>
<dbReference type="KEGG" id="shx:MS3_00000259"/>
<dbReference type="AlphaFoldDB" id="A0A922LVB2"/>
<dbReference type="EMBL" id="AMPZ03000001">
    <property type="protein sequence ID" value="KAH9594473.1"/>
    <property type="molecule type" value="Genomic_DNA"/>
</dbReference>
<comment type="caution">
    <text evidence="1">The sequence shown here is derived from an EMBL/GenBank/DDBJ whole genome shotgun (WGS) entry which is preliminary data.</text>
</comment>
<reference evidence="1" key="1">
    <citation type="journal article" date="2012" name="Nat. Genet.">
        <title>Whole-genome sequence of Schistosoma haematobium.</title>
        <authorList>
            <person name="Young N.D."/>
            <person name="Jex A.R."/>
            <person name="Li B."/>
            <person name="Liu S."/>
            <person name="Yang L."/>
            <person name="Xiong Z."/>
            <person name="Li Y."/>
            <person name="Cantacessi C."/>
            <person name="Hall R.S."/>
            <person name="Xu X."/>
            <person name="Chen F."/>
            <person name="Wu X."/>
            <person name="Zerlotini A."/>
            <person name="Oliveira G."/>
            <person name="Hofmann A."/>
            <person name="Zhang G."/>
            <person name="Fang X."/>
            <person name="Kang Y."/>
            <person name="Campbell B.E."/>
            <person name="Loukas A."/>
            <person name="Ranganathan S."/>
            <person name="Rollinson D."/>
            <person name="Rinaldi G."/>
            <person name="Brindley P.J."/>
            <person name="Yang H."/>
            <person name="Wang J."/>
            <person name="Wang J."/>
            <person name="Gasser R.B."/>
        </authorList>
    </citation>
    <scope>NUCLEOTIDE SEQUENCE</scope>
</reference>
<dbReference type="CTD" id="75576287"/>
<accession>A0A922LVB2</accession>
<reference evidence="1" key="3">
    <citation type="submission" date="2021-06" db="EMBL/GenBank/DDBJ databases">
        <title>Chromosome-level genome assembly for S. haematobium.</title>
        <authorList>
            <person name="Stroehlein A.J."/>
        </authorList>
    </citation>
    <scope>NUCLEOTIDE SEQUENCE</scope>
</reference>
<dbReference type="PANTHER" id="PTHR47027:SF25">
    <property type="entry name" value="REVERSE TRANSCRIPTASE DOMAIN-CONTAINING PROTEIN"/>
    <property type="match status" value="1"/>
</dbReference>
<reference evidence="1" key="4">
    <citation type="journal article" date="2022" name="PLoS Pathog.">
        <title>Chromosome-level genome of Schistosoma haematobium underpins genome-wide explorations of molecular variation.</title>
        <authorList>
            <person name="Stroehlein A.J."/>
            <person name="Korhonen P.K."/>
            <person name="Lee V.V."/>
            <person name="Ralph S.A."/>
            <person name="Mentink-Kane M."/>
            <person name="You H."/>
            <person name="McManus D.P."/>
            <person name="Tchuente L.T."/>
            <person name="Stothard J.R."/>
            <person name="Kaur P."/>
            <person name="Dudchenko O."/>
            <person name="Aiden E.L."/>
            <person name="Yang B."/>
            <person name="Yang H."/>
            <person name="Emery A.M."/>
            <person name="Webster B.L."/>
            <person name="Brindley P.J."/>
            <person name="Rollinson D."/>
            <person name="Chang B.C.H."/>
            <person name="Gasser R.B."/>
            <person name="Young N.D."/>
        </authorList>
    </citation>
    <scope>NUCLEOTIDE SEQUENCE</scope>
</reference>